<name>A0A7L4UT74_BALHA</name>
<comment type="caution">
    <text evidence="12">Lacks conserved residue(s) required for the propagation of feature annotation.</text>
</comment>
<feature type="binding site" evidence="12">
    <location>
        <position position="328"/>
    </location>
    <ligand>
        <name>UDP-N-acetyl-alpha-D-glucosamine</name>
        <dbReference type="ChEBI" id="CHEBI:57705"/>
    </ligand>
</feature>
<evidence type="ECO:0000256" key="9">
    <source>
        <dbReference type="ARBA" id="ARBA00023316"/>
    </source>
</evidence>
<evidence type="ECO:0000256" key="8">
    <source>
        <dbReference type="ARBA" id="ARBA00023306"/>
    </source>
</evidence>
<keyword evidence="12" id="KW-0670">Pyruvate</keyword>
<keyword evidence="9 12" id="KW-0961">Cell wall biogenesis/degradation</keyword>
<dbReference type="NCBIfam" id="NF006873">
    <property type="entry name" value="PRK09369.1"/>
    <property type="match status" value="1"/>
</dbReference>
<dbReference type="GO" id="GO:0005737">
    <property type="term" value="C:cytoplasm"/>
    <property type="evidence" value="ECO:0007669"/>
    <property type="project" value="UniProtKB-SubCell"/>
</dbReference>
<comment type="function">
    <text evidence="12">Cell wall formation. Adds enolpyruvyl to UDP-N-acetylglucosamine.</text>
</comment>
<dbReference type="InterPro" id="IPR050068">
    <property type="entry name" value="MurA_subfamily"/>
</dbReference>
<dbReference type="EMBL" id="QENZ01000003">
    <property type="protein sequence ID" value="PVX52517.1"/>
    <property type="molecule type" value="Genomic_DNA"/>
</dbReference>
<dbReference type="GO" id="GO:0019277">
    <property type="term" value="P:UDP-N-acetylgalactosamine biosynthetic process"/>
    <property type="evidence" value="ECO:0007669"/>
    <property type="project" value="InterPro"/>
</dbReference>
<dbReference type="NCBIfam" id="TIGR01072">
    <property type="entry name" value="murA"/>
    <property type="match status" value="1"/>
</dbReference>
<evidence type="ECO:0000256" key="1">
    <source>
        <dbReference type="ARBA" id="ARBA00004496"/>
    </source>
</evidence>
<accession>A0A7L4UT74</accession>
<evidence type="ECO:0000256" key="12">
    <source>
        <dbReference type="HAMAP-Rule" id="MF_00111"/>
    </source>
</evidence>
<protein>
    <recommendedName>
        <fullName evidence="12">UDP-N-acetylglucosamine 1-carboxyvinyltransferase</fullName>
        <ecNumber evidence="12">2.5.1.7</ecNumber>
    </recommendedName>
    <alternativeName>
        <fullName evidence="12">Enoylpyruvate transferase</fullName>
    </alternativeName>
    <alternativeName>
        <fullName evidence="12">UDP-N-acetylglucosamine enolpyruvyl transferase</fullName>
        <shortName evidence="12">EPT</shortName>
    </alternativeName>
</protein>
<dbReference type="GO" id="GO:0009252">
    <property type="term" value="P:peptidoglycan biosynthetic process"/>
    <property type="evidence" value="ECO:0007669"/>
    <property type="project" value="UniProtKB-UniRule"/>
</dbReference>
<dbReference type="GO" id="GO:0071555">
    <property type="term" value="P:cell wall organization"/>
    <property type="evidence" value="ECO:0007669"/>
    <property type="project" value="UniProtKB-KW"/>
</dbReference>
<dbReference type="InterPro" id="IPR005750">
    <property type="entry name" value="UDP_GlcNAc_COvinyl_MurA"/>
</dbReference>
<dbReference type="OrthoDB" id="9803760at2"/>
<proteinExistence type="inferred from homology"/>
<feature type="active site" description="Proton donor" evidence="12">
    <location>
        <position position="115"/>
    </location>
</feature>
<comment type="catalytic activity">
    <reaction evidence="11 12">
        <text>phosphoenolpyruvate + UDP-N-acetyl-alpha-D-glucosamine = UDP-N-acetyl-3-O-(1-carboxyvinyl)-alpha-D-glucosamine + phosphate</text>
        <dbReference type="Rhea" id="RHEA:18681"/>
        <dbReference type="ChEBI" id="CHEBI:43474"/>
        <dbReference type="ChEBI" id="CHEBI:57705"/>
        <dbReference type="ChEBI" id="CHEBI:58702"/>
        <dbReference type="ChEBI" id="CHEBI:68483"/>
        <dbReference type="EC" id="2.5.1.7"/>
    </reaction>
</comment>
<dbReference type="InterPro" id="IPR001986">
    <property type="entry name" value="Enolpyruvate_Tfrase_dom"/>
</dbReference>
<dbReference type="PANTHER" id="PTHR43783:SF1">
    <property type="entry name" value="UDP-N-ACETYLGLUCOSAMINE 1-CARBOXYVINYLTRANSFERASE"/>
    <property type="match status" value="1"/>
</dbReference>
<sequence length="420" mass="45454">MSKFKIIGGTPLKGEISVSGNKNAALPIIAATVLTDEPCTLHNVPRILDVMSMVAILEDLGKTVVFESNTLKVSGSITHAVPSQELVRKIRASILYLGALLGRCRKGTIAPPGGCVIGKRGLDIHSDVFTGMGVKLNFSTTTYEAVLPDEQDSYLFLQEASVTATENALLLAATVSKETIIDNAACEPHVSDLANILVKMGAKIKGIGTNRLKIKGTKKLKGVTHQVVADNIEAGTFMIAALCTKGDITIKNIVKEHLITPTFYMNLMGAKPEFIDNTTVRVRYERPLKAPSRKVQVGLWPGFPTDLMSPMVVLTTQAEGNTLCHDWMFESRMFFCDKLVGMGANITICDPHRVIVNGITQLKAQHLSSPDLRAGIALVIAAMMADGESVIDNAELIDRGYENIDERLRNLGAKIERVSS</sequence>
<dbReference type="Gene3D" id="3.65.10.10">
    <property type="entry name" value="Enolpyruvate transferase domain"/>
    <property type="match status" value="2"/>
</dbReference>
<dbReference type="RefSeq" id="WP_116496045.1">
    <property type="nucleotide sequence ID" value="NZ_QENZ01000003.1"/>
</dbReference>
<evidence type="ECO:0000256" key="10">
    <source>
        <dbReference type="ARBA" id="ARBA00038367"/>
    </source>
</evidence>
<evidence type="ECO:0000256" key="6">
    <source>
        <dbReference type="ARBA" id="ARBA00022960"/>
    </source>
</evidence>
<dbReference type="PANTHER" id="PTHR43783">
    <property type="entry name" value="UDP-N-ACETYLGLUCOSAMINE 1-CARBOXYVINYLTRANSFERASE"/>
    <property type="match status" value="1"/>
</dbReference>
<keyword evidence="6 12" id="KW-0133">Cell shape</keyword>
<keyword evidence="8 12" id="KW-0131">Cell cycle</keyword>
<gene>
    <name evidence="12" type="primary">murA</name>
    <name evidence="14" type="ORF">C7377_0841</name>
</gene>
<dbReference type="UniPathway" id="UPA00219"/>
<evidence type="ECO:0000259" key="13">
    <source>
        <dbReference type="Pfam" id="PF00275"/>
    </source>
</evidence>
<feature type="modified residue" description="2-(S-cysteinyl)pyruvic acid O-phosphothioketal" evidence="12">
    <location>
        <position position="115"/>
    </location>
</feature>
<keyword evidence="7 12" id="KW-0573">Peptidoglycan synthesis</keyword>
<dbReference type="GO" id="GO:0051301">
    <property type="term" value="P:cell division"/>
    <property type="evidence" value="ECO:0007669"/>
    <property type="project" value="UniProtKB-KW"/>
</dbReference>
<dbReference type="AlphaFoldDB" id="A0A7L4UT74"/>
<dbReference type="InterPro" id="IPR036968">
    <property type="entry name" value="Enolpyruvate_Tfrase_sf"/>
</dbReference>
<comment type="subcellular location">
    <subcellularLocation>
        <location evidence="1 12">Cytoplasm</location>
    </subcellularLocation>
</comment>
<organism evidence="14 15">
    <name type="scientific">Balneicella halophila</name>
    <dbReference type="NCBI Taxonomy" id="1537566"/>
    <lineage>
        <taxon>Bacteria</taxon>
        <taxon>Pseudomonadati</taxon>
        <taxon>Bacteroidota</taxon>
        <taxon>Bacteroidia</taxon>
        <taxon>Bacteroidales</taxon>
        <taxon>Balneicellaceae</taxon>
        <taxon>Balneicella</taxon>
    </lineage>
</organism>
<dbReference type="HAMAP" id="MF_00111">
    <property type="entry name" value="MurA"/>
    <property type="match status" value="1"/>
</dbReference>
<dbReference type="GO" id="GO:0008360">
    <property type="term" value="P:regulation of cell shape"/>
    <property type="evidence" value="ECO:0007669"/>
    <property type="project" value="UniProtKB-KW"/>
</dbReference>
<evidence type="ECO:0000256" key="5">
    <source>
        <dbReference type="ARBA" id="ARBA00022679"/>
    </source>
</evidence>
<evidence type="ECO:0000313" key="15">
    <source>
        <dbReference type="Proteomes" id="UP000251835"/>
    </source>
</evidence>
<dbReference type="InterPro" id="IPR013792">
    <property type="entry name" value="RNA3'P_cycl/enolpyr_Trfase_a/b"/>
</dbReference>
<reference evidence="14 15" key="1">
    <citation type="submission" date="2018-05" db="EMBL/GenBank/DDBJ databases">
        <title>Genomic Encyclopedia of Type Strains, Phase IV (KMG-IV): sequencing the most valuable type-strain genomes for metagenomic binning, comparative biology and taxonomic classification.</title>
        <authorList>
            <person name="Goeker M."/>
        </authorList>
    </citation>
    <scope>NUCLEOTIDE SEQUENCE [LARGE SCALE GENOMIC DNA]</scope>
    <source>
        <strain evidence="14 15">DSM 28579</strain>
    </source>
</reference>
<keyword evidence="3 12" id="KW-0963">Cytoplasm</keyword>
<evidence type="ECO:0000256" key="4">
    <source>
        <dbReference type="ARBA" id="ARBA00022618"/>
    </source>
</evidence>
<dbReference type="EC" id="2.5.1.7" evidence="12"/>
<feature type="binding site" evidence="12">
    <location>
        <position position="91"/>
    </location>
    <ligand>
        <name>UDP-N-acetyl-alpha-D-glucosamine</name>
        <dbReference type="ChEBI" id="CHEBI:57705"/>
    </ligand>
</feature>
<comment type="caution">
    <text evidence="14">The sequence shown here is derived from an EMBL/GenBank/DDBJ whole genome shotgun (WGS) entry which is preliminary data.</text>
</comment>
<evidence type="ECO:0000313" key="14">
    <source>
        <dbReference type="EMBL" id="PVX52517.1"/>
    </source>
</evidence>
<comment type="similarity">
    <text evidence="10 12">Belongs to the EPSP synthase family. MurA subfamily.</text>
</comment>
<feature type="domain" description="Enolpyruvate transferase" evidence="13">
    <location>
        <begin position="8"/>
        <end position="408"/>
    </location>
</feature>
<dbReference type="CDD" id="cd01555">
    <property type="entry name" value="UdpNAET"/>
    <property type="match status" value="1"/>
</dbReference>
<comment type="pathway">
    <text evidence="2 12">Cell wall biogenesis; peptidoglycan biosynthesis.</text>
</comment>
<dbReference type="GO" id="GO:0008760">
    <property type="term" value="F:UDP-N-acetylglucosamine 1-carboxyvinyltransferase activity"/>
    <property type="evidence" value="ECO:0007669"/>
    <property type="project" value="UniProtKB-UniRule"/>
</dbReference>
<evidence type="ECO:0000256" key="2">
    <source>
        <dbReference type="ARBA" id="ARBA00004752"/>
    </source>
</evidence>
<feature type="binding site" evidence="12">
    <location>
        <position position="306"/>
    </location>
    <ligand>
        <name>UDP-N-acetyl-alpha-D-glucosamine</name>
        <dbReference type="ChEBI" id="CHEBI:57705"/>
    </ligand>
</feature>
<dbReference type="SUPFAM" id="SSF55205">
    <property type="entry name" value="EPT/RTPC-like"/>
    <property type="match status" value="1"/>
</dbReference>
<dbReference type="Proteomes" id="UP000251835">
    <property type="component" value="Unassembled WGS sequence"/>
</dbReference>
<evidence type="ECO:0000256" key="11">
    <source>
        <dbReference type="ARBA" id="ARBA00047527"/>
    </source>
</evidence>
<feature type="binding site" evidence="12">
    <location>
        <begin position="22"/>
        <end position="23"/>
    </location>
    <ligand>
        <name>phosphoenolpyruvate</name>
        <dbReference type="ChEBI" id="CHEBI:58702"/>
    </ligand>
</feature>
<dbReference type="Pfam" id="PF00275">
    <property type="entry name" value="EPSP_synthase"/>
    <property type="match status" value="1"/>
</dbReference>
<keyword evidence="15" id="KW-1185">Reference proteome</keyword>
<evidence type="ECO:0000256" key="7">
    <source>
        <dbReference type="ARBA" id="ARBA00022984"/>
    </source>
</evidence>
<keyword evidence="5 12" id="KW-0808">Transferase</keyword>
<keyword evidence="4 12" id="KW-0132">Cell division</keyword>
<evidence type="ECO:0000256" key="3">
    <source>
        <dbReference type="ARBA" id="ARBA00022490"/>
    </source>
</evidence>